<feature type="compositionally biased region" description="Low complexity" evidence="1">
    <location>
        <begin position="766"/>
        <end position="784"/>
    </location>
</feature>
<sequence>MQSAAAAAAAAPFTITVGAALLPMNDSRAGVVLAASPQGHYQRQTRPAATSPSPPMSTCRRLSYDSSKTGSNSRSRTRASLSSVASPHSFSHTLSEEHQQHHFWQRCVTVTEVATVTASRRSAVAAARSGVVVVANACAKRDDSSLVAEARSPSIRIGPAVLPSSLETTASSSVVDAHAQVTSKPGGAAGAGEQQSHKAAAAAVTAAVAAATSVGACKANSGNEGVSPFSRVHIHNTRSSKTTTAGGGSASPPSITVVQAAAAAVVTKHGTPVRANGPSSPSMSSPLSAAVSPRAAAPRPLSTRRHSAGTTTPGISSLPVAQPQPQRAAPPPQPRRSRSASSGLRGAGTNSSSVHFQPAPTLRNVGIGGPSPFAAEQLAMPRRPQPRLAVAPTGDGASVAGCAQSGQTNAKVAAPPLQLVRPADLYRGATTATGTATAGVGGPASTAMAASLLPGAAAAQDRLQLPRRSRLARTPSATSVQQRRRTPSAGSFGGGGSARKAGSVASSSPLKRRTSVSSHSDDAVGPVGGSAARVASRRPRSSTPSGTLSVYTTRGASGGRSPLGHSEPSRNGGGAPALVVAGSGTDTGTAAPRRSVVRSGSAPVHQRRRESSSSRTSSAVPGSVTDQAPRVADRLRVPAVAPSSLVRYSSVASVHQRRSHATITTIPVSNAAAAASTSVAEWTSSMSTSSAPRRSHSRDGTSGTARSSAAGKSVRSSLHTAAASAAAKTPNMGTAPTARRPNVGATRPTISSTAGAGGPRARPVVSTTAGAATPAATSRAAGPRHLADRKPRDGGSSNTVSVSQASMISMEESKAFLQDFQRMNDRELALFGTLLATVASEQQNRRGLGITGDATPSADKANATRLVGNAADDREAGIAPPTGVVASAEDVTVWTCKRVISLPSDQQQQQQPGQTSDMPPPTTPGEPAVTAQPALHANEELIVLVRRSRSHSAGLHAPPRSSTSGPEAPPSPKQQQRQKPAKPLLQPDQLTQRADGTEEKGGGHVAASLHAFVRSPLRHPYSQQQARCTVTDAAAGGRGSSGAVVLHRASRSPSPTPPSAAIARGEKENGQQARSLHSASSSPVPASPLSTAAGARVLQQQQQVGALASARADRSSSGKLRPREATDVNTSANRTAAGAARKVAVETIATPARKPHKAPPSSSGAAAAATAGAVGRRAVRNRSSSSAVGRVRGGSRRRCGANDGVHTPSSLQEHQRQLSVESYTDIMRCYSPKRLEGLHDGNGGSGCDATLKEERMSIDEGPRAAGASASSLSSAVSEAAAPLAALKRAKELAAELAAAARARTVSADKFSVAMIPTSFTSPATFSSVDSPTSGSVSMGRASGGYATGAASEISSVRVTAAQLQLLIDSSRSQANYARYQPL</sequence>
<feature type="region of interest" description="Disordered" evidence="1">
    <location>
        <begin position="903"/>
        <end position="929"/>
    </location>
</feature>
<feature type="compositionally biased region" description="Low complexity" evidence="1">
    <location>
        <begin position="498"/>
        <end position="508"/>
    </location>
</feature>
<feature type="compositionally biased region" description="Polar residues" evidence="1">
    <location>
        <begin position="64"/>
        <end position="84"/>
    </location>
</feature>
<protein>
    <submittedName>
        <fullName evidence="2">Uncharacterized protein</fullName>
    </submittedName>
</protein>
<evidence type="ECO:0000256" key="1">
    <source>
        <dbReference type="SAM" id="MobiDB-lite"/>
    </source>
</evidence>
<accession>A0A3S5H5K0</accession>
<feature type="compositionally biased region" description="Low complexity" evidence="1">
    <location>
        <begin position="683"/>
        <end position="692"/>
    </location>
</feature>
<dbReference type="EMBL" id="CP029504">
    <property type="protein sequence ID" value="AYU75983.1"/>
    <property type="molecule type" value="Genomic_DNA"/>
</dbReference>
<feature type="compositionally biased region" description="Low complexity" evidence="1">
    <location>
        <begin position="278"/>
        <end position="301"/>
    </location>
</feature>
<dbReference type="Proteomes" id="UP000274082">
    <property type="component" value="Chromosome 5"/>
</dbReference>
<dbReference type="VEuPathDB" id="TriTrypDB:LdBPK_050770.1"/>
<evidence type="ECO:0000313" key="2">
    <source>
        <dbReference type="EMBL" id="AYU75983.1"/>
    </source>
</evidence>
<name>A0A3S5H5K0_LEIDO</name>
<reference evidence="2 3" key="1">
    <citation type="journal article" date="2018" name="Sci. Rep.">
        <title>A complete Leishmania donovani reference genome identifies novel genetic variations associated with virulence.</title>
        <authorList>
            <person name="Lypaczewski P."/>
            <person name="Hoshizaki J."/>
            <person name="Zhang W.-W."/>
            <person name="McCall L.-I."/>
            <person name="Torcivia-Rodriguez J."/>
            <person name="Simonyan V."/>
            <person name="Kaur A."/>
            <person name="Dewar K."/>
            <person name="Matlashewski G."/>
        </authorList>
    </citation>
    <scope>NUCLEOTIDE SEQUENCE [LARGE SCALE GENOMIC DNA]</scope>
    <source>
        <strain evidence="2 3">LdCL</strain>
    </source>
</reference>
<feature type="region of interest" description="Disordered" evidence="1">
    <location>
        <begin position="463"/>
        <end position="631"/>
    </location>
</feature>
<feature type="compositionally biased region" description="Low complexity" evidence="1">
    <location>
        <begin position="1073"/>
        <end position="1110"/>
    </location>
</feature>
<feature type="region of interest" description="Disordered" evidence="1">
    <location>
        <begin position="683"/>
        <end position="802"/>
    </location>
</feature>
<organism evidence="2 3">
    <name type="scientific">Leishmania donovani</name>
    <dbReference type="NCBI Taxonomy" id="5661"/>
    <lineage>
        <taxon>Eukaryota</taxon>
        <taxon>Discoba</taxon>
        <taxon>Euglenozoa</taxon>
        <taxon>Kinetoplastea</taxon>
        <taxon>Metakinetoplastina</taxon>
        <taxon>Trypanosomatida</taxon>
        <taxon>Trypanosomatidae</taxon>
        <taxon>Leishmaniinae</taxon>
        <taxon>Leishmania</taxon>
    </lineage>
</organism>
<gene>
    <name evidence="2" type="ORF">LdCL_050012800</name>
</gene>
<feature type="region of interest" description="Disordered" evidence="1">
    <location>
        <begin position="949"/>
        <end position="989"/>
    </location>
</feature>
<feature type="region of interest" description="Disordered" evidence="1">
    <location>
        <begin position="270"/>
        <end position="362"/>
    </location>
</feature>
<feature type="compositionally biased region" description="Basic and acidic residues" evidence="1">
    <location>
        <begin position="1111"/>
        <end position="1126"/>
    </location>
</feature>
<dbReference type="OrthoDB" id="267946at2759"/>
<feature type="compositionally biased region" description="Low complexity" evidence="1">
    <location>
        <begin position="973"/>
        <end position="987"/>
    </location>
</feature>
<dbReference type="VEuPathDB" id="TriTrypDB:LDHU3_05.0860"/>
<feature type="compositionally biased region" description="Low complexity" evidence="1">
    <location>
        <begin position="1161"/>
        <end position="1190"/>
    </location>
</feature>
<dbReference type="VEuPathDB" id="TriTrypDB:LdCL_050012800"/>
<feature type="region of interest" description="Disordered" evidence="1">
    <location>
        <begin position="220"/>
        <end position="253"/>
    </location>
</feature>
<proteinExistence type="predicted"/>
<feature type="region of interest" description="Disordered" evidence="1">
    <location>
        <begin position="37"/>
        <end position="84"/>
    </location>
</feature>
<feature type="compositionally biased region" description="Low complexity" evidence="1">
    <location>
        <begin position="339"/>
        <end position="348"/>
    </location>
</feature>
<keyword evidence="3" id="KW-1185">Reference proteome</keyword>
<evidence type="ECO:0000313" key="3">
    <source>
        <dbReference type="Proteomes" id="UP000274082"/>
    </source>
</evidence>
<feature type="region of interest" description="Disordered" evidence="1">
    <location>
        <begin position="1023"/>
        <end position="1217"/>
    </location>
</feature>
<feature type="compositionally biased region" description="Polar residues" evidence="1">
    <location>
        <begin position="1207"/>
        <end position="1217"/>
    </location>
</feature>